<dbReference type="PANTHER" id="PTHR32251:SF17">
    <property type="entry name" value="STEROID 5-ALPHA REDUCTASE C-TERMINAL DOMAIN-CONTAINING PROTEIN"/>
    <property type="match status" value="1"/>
</dbReference>
<dbReference type="Gene3D" id="1.20.120.1630">
    <property type="match status" value="1"/>
</dbReference>
<feature type="transmembrane region" description="Helical" evidence="1">
    <location>
        <begin position="109"/>
        <end position="132"/>
    </location>
</feature>
<protein>
    <submittedName>
        <fullName evidence="2">Uncharacterized protein</fullName>
    </submittedName>
</protein>
<name>A0A381N7N4_9ZZZZ</name>
<keyword evidence="1" id="KW-0472">Membrane</keyword>
<dbReference type="AlphaFoldDB" id="A0A381N7N4"/>
<feature type="non-terminal residue" evidence="2">
    <location>
        <position position="250"/>
    </location>
</feature>
<gene>
    <name evidence="2" type="ORF">METZ01_LOCUS2938</name>
</gene>
<feature type="transmembrane region" description="Helical" evidence="1">
    <location>
        <begin position="66"/>
        <end position="88"/>
    </location>
</feature>
<feature type="transmembrane region" description="Helical" evidence="1">
    <location>
        <begin position="6"/>
        <end position="24"/>
    </location>
</feature>
<accession>A0A381N7N4</accession>
<feature type="transmembrane region" description="Helical" evidence="1">
    <location>
        <begin position="144"/>
        <end position="162"/>
    </location>
</feature>
<sequence length="250" mass="29354">MNLFVMLGYIVAVNWFCLTVVWLVSVKIKDASIIDIYWGIGFIVMAWACLLINHMHNPTSVSLSQWLINFMVTIWGFRLSLHLAIRNLGKGEDYRYVAMRKKSALDFRIFSYFRIFMFQGLLQIIVITPILAMHYYPQELGLGFFNYLGLALWGVGIVYETVADVQLVNFRSNPINQNAVLNSGLWRYSRHPNYFGDALQWWAFFIFSLQTGHYWGIIGPILMMFIFLRLTIKLLEFPQTKKRPDYKEYI</sequence>
<evidence type="ECO:0000256" key="1">
    <source>
        <dbReference type="SAM" id="Phobius"/>
    </source>
</evidence>
<dbReference type="PANTHER" id="PTHR32251">
    <property type="entry name" value="3-OXO-5-ALPHA-STEROID 4-DEHYDROGENASE"/>
    <property type="match status" value="1"/>
</dbReference>
<dbReference type="Pfam" id="PF06966">
    <property type="entry name" value="DUF1295"/>
    <property type="match status" value="1"/>
</dbReference>
<feature type="non-terminal residue" evidence="2">
    <location>
        <position position="1"/>
    </location>
</feature>
<keyword evidence="1" id="KW-1133">Transmembrane helix</keyword>
<dbReference type="EMBL" id="UINC01000152">
    <property type="protein sequence ID" value="SUZ50084.1"/>
    <property type="molecule type" value="Genomic_DNA"/>
</dbReference>
<evidence type="ECO:0000313" key="2">
    <source>
        <dbReference type="EMBL" id="SUZ50084.1"/>
    </source>
</evidence>
<dbReference type="PROSITE" id="PS50244">
    <property type="entry name" value="S5A_REDUCTASE"/>
    <property type="match status" value="1"/>
</dbReference>
<dbReference type="InterPro" id="IPR010721">
    <property type="entry name" value="UstE-like"/>
</dbReference>
<organism evidence="2">
    <name type="scientific">marine metagenome</name>
    <dbReference type="NCBI Taxonomy" id="408172"/>
    <lineage>
        <taxon>unclassified sequences</taxon>
        <taxon>metagenomes</taxon>
        <taxon>ecological metagenomes</taxon>
    </lineage>
</organism>
<keyword evidence="1" id="KW-0812">Transmembrane</keyword>
<dbReference type="GO" id="GO:0016020">
    <property type="term" value="C:membrane"/>
    <property type="evidence" value="ECO:0007669"/>
    <property type="project" value="TreeGrafter"/>
</dbReference>
<proteinExistence type="predicted"/>
<feature type="transmembrane region" description="Helical" evidence="1">
    <location>
        <begin position="36"/>
        <end position="54"/>
    </location>
</feature>
<reference evidence="2" key="1">
    <citation type="submission" date="2018-05" db="EMBL/GenBank/DDBJ databases">
        <authorList>
            <person name="Lanie J.A."/>
            <person name="Ng W.-L."/>
            <person name="Kazmierczak K.M."/>
            <person name="Andrzejewski T.M."/>
            <person name="Davidsen T.M."/>
            <person name="Wayne K.J."/>
            <person name="Tettelin H."/>
            <person name="Glass J.I."/>
            <person name="Rusch D."/>
            <person name="Podicherti R."/>
            <person name="Tsui H.-C.T."/>
            <person name="Winkler M.E."/>
        </authorList>
    </citation>
    <scope>NUCLEOTIDE SEQUENCE</scope>
</reference>